<evidence type="ECO:0000313" key="3">
    <source>
        <dbReference type="EMBL" id="UOE34923.1"/>
    </source>
</evidence>
<feature type="chain" id="PRO_5045034135" evidence="1">
    <location>
        <begin position="20"/>
        <end position="408"/>
    </location>
</feature>
<organism evidence="3 4">
    <name type="scientific">Hymenobacter monticola</name>
    <dbReference type="NCBI Taxonomy" id="1705399"/>
    <lineage>
        <taxon>Bacteria</taxon>
        <taxon>Pseudomonadati</taxon>
        <taxon>Bacteroidota</taxon>
        <taxon>Cytophagia</taxon>
        <taxon>Cytophagales</taxon>
        <taxon>Hymenobacteraceae</taxon>
        <taxon>Hymenobacter</taxon>
    </lineage>
</organism>
<evidence type="ECO:0000313" key="4">
    <source>
        <dbReference type="Proteomes" id="UP000831390"/>
    </source>
</evidence>
<name>A0ABY4B719_9BACT</name>
<protein>
    <submittedName>
        <fullName evidence="3">Carboxypeptidase-like regulatory domain-containing protein</fullName>
    </submittedName>
</protein>
<feature type="signal peptide" evidence="1">
    <location>
        <begin position="1"/>
        <end position="19"/>
    </location>
</feature>
<gene>
    <name evidence="3" type="ORF">MTP16_04535</name>
    <name evidence="2" type="ORF">MTP16_20955</name>
</gene>
<keyword evidence="1" id="KW-0732">Signal</keyword>
<evidence type="ECO:0000256" key="1">
    <source>
        <dbReference type="SAM" id="SignalP"/>
    </source>
</evidence>
<accession>A0ABY4B719</accession>
<dbReference type="EMBL" id="CP094534">
    <property type="protein sequence ID" value="UOE33580.1"/>
    <property type="molecule type" value="Genomic_DNA"/>
</dbReference>
<dbReference type="EMBL" id="CP094534">
    <property type="protein sequence ID" value="UOE34923.1"/>
    <property type="molecule type" value="Genomic_DNA"/>
</dbReference>
<dbReference type="Pfam" id="PF13715">
    <property type="entry name" value="CarbopepD_reg_2"/>
    <property type="match status" value="1"/>
</dbReference>
<reference evidence="3 4" key="1">
    <citation type="submission" date="2022-03" db="EMBL/GenBank/DDBJ databases">
        <title>Hymenobactersp. isolated from the air.</title>
        <authorList>
            <person name="Won M."/>
            <person name="Kwon S.-W."/>
        </authorList>
    </citation>
    <scope>NUCLEOTIDE SEQUENCE [LARGE SCALE GENOMIC DNA]</scope>
    <source>
        <strain evidence="3 4">KACC 22596</strain>
    </source>
</reference>
<evidence type="ECO:0000313" key="2">
    <source>
        <dbReference type="EMBL" id="UOE33580.1"/>
    </source>
</evidence>
<sequence>MRLLLFAFLLLGRSLGAGSATGQALAPLVLTGAVRDGQTQRPVPYASVSLLHTTVGTVSNGEGAFRLQVAGHAADTVLVQALGYAAQKQALSATLLANPPVFSLQPQAMELAPVRVTGPSPTALLNQAVRQTRADMASPLLLKTYYREFVTRDGVYTKFADALIDYYLEANPRQPEHPTVQAQVLQSRVGESPAHGGGLLTALLPKPLDVTMAGDYYNILQSSPFLDSTAFYFYTYRLQVLVADAETNEATGYVITCTPRTRAERHLRQATVYIDPTTLHIRRIESEVPVALQPYNYSVRAGVVSANVTTFYKRLEYREVHGRVYPAFVRMERGWQVVALAKAPTQYNFSSELVVTDLGANPAPIPHAQRYAGPLFRRGTRYEYPYWLESNAVAATKAEERAIQELSK</sequence>
<dbReference type="SUPFAM" id="SSF49464">
    <property type="entry name" value="Carboxypeptidase regulatory domain-like"/>
    <property type="match status" value="1"/>
</dbReference>
<dbReference type="InterPro" id="IPR008969">
    <property type="entry name" value="CarboxyPept-like_regulatory"/>
</dbReference>
<dbReference type="RefSeq" id="WP_243513453.1">
    <property type="nucleotide sequence ID" value="NZ_CP094534.1"/>
</dbReference>
<dbReference type="Proteomes" id="UP000831390">
    <property type="component" value="Chromosome"/>
</dbReference>
<keyword evidence="4" id="KW-1185">Reference proteome</keyword>
<proteinExistence type="predicted"/>